<dbReference type="EMBL" id="KZ084088">
    <property type="protein sequence ID" value="OSD07310.1"/>
    <property type="molecule type" value="Genomic_DNA"/>
</dbReference>
<dbReference type="AlphaFoldDB" id="A0A1Y2J1M3"/>
<evidence type="ECO:0000313" key="2">
    <source>
        <dbReference type="EMBL" id="OSD07310.1"/>
    </source>
</evidence>
<proteinExistence type="predicted"/>
<reference evidence="2 3" key="1">
    <citation type="journal article" date="2015" name="Biotechnol. Biofuels">
        <title>Enhanced degradation of softwood versus hardwood by the white-rot fungus Pycnoporus coccineus.</title>
        <authorList>
            <person name="Couturier M."/>
            <person name="Navarro D."/>
            <person name="Chevret D."/>
            <person name="Henrissat B."/>
            <person name="Piumi F."/>
            <person name="Ruiz-Duenas F.J."/>
            <person name="Martinez A.T."/>
            <person name="Grigoriev I.V."/>
            <person name="Riley R."/>
            <person name="Lipzen A."/>
            <person name="Berrin J.G."/>
            <person name="Master E.R."/>
            <person name="Rosso M.N."/>
        </authorList>
    </citation>
    <scope>NUCLEOTIDE SEQUENCE [LARGE SCALE GENOMIC DNA]</scope>
    <source>
        <strain evidence="2 3">BRFM310</strain>
    </source>
</reference>
<protein>
    <recommendedName>
        <fullName evidence="4">Arrestin-like N-terminal domain-containing protein</fullName>
    </recommendedName>
</protein>
<dbReference type="OrthoDB" id="3252135at2759"/>
<feature type="compositionally biased region" description="Low complexity" evidence="1">
    <location>
        <begin position="13"/>
        <end position="26"/>
    </location>
</feature>
<evidence type="ECO:0008006" key="4">
    <source>
        <dbReference type="Google" id="ProtNLM"/>
    </source>
</evidence>
<name>A0A1Y2J1M3_TRAC3</name>
<sequence>MRHPYAAISASRPASLLSTHSRSSSPEPEREPPLPVPQLNRRRPSQMAPHEIDRPRTAPPEKGLRAVVGHFVKHSRRVTVLLSGHPDGVDVPIYSNGQTIEGVLAVTRSSGLLAVEVKIEGAVTIQEIGGSGSRTVPLIDQTVYSWIPAAEGSLFPPSTSFRYTLPESFLDTASGNCYALPPTYSASLEGMPGFVVDIAYAVVVYITRQRQAATLWRGTSRTVVPFRYQHRTRPALPGPFPCLLQRTEDKPRTLFVFNMRAWSVSLPCIKVHVYLPASQVCSIQEPIPFHISLLGDERAIEPFAAYRPAPASFLPLPRGPSSSLESLASVRVLRGAVPRKATPMQKCPLSLRIQRTTVVDTRPTPEDDGKSHLYHTEWIGEGTVHSVRSNGRSLVWSGAIDIPPEVAAQGGGFEINGLKVVDSIALSVEPPSGCRRRYIPLNEAIPLQLTSDAYTTSYFAAVPVSLPMPIMPVA</sequence>
<evidence type="ECO:0000313" key="3">
    <source>
        <dbReference type="Proteomes" id="UP000193067"/>
    </source>
</evidence>
<accession>A0A1Y2J1M3</accession>
<evidence type="ECO:0000256" key="1">
    <source>
        <dbReference type="SAM" id="MobiDB-lite"/>
    </source>
</evidence>
<feature type="region of interest" description="Disordered" evidence="1">
    <location>
        <begin position="1"/>
        <end position="62"/>
    </location>
</feature>
<organism evidence="2 3">
    <name type="scientific">Trametes coccinea (strain BRFM310)</name>
    <name type="common">Pycnoporus coccineus</name>
    <dbReference type="NCBI Taxonomy" id="1353009"/>
    <lineage>
        <taxon>Eukaryota</taxon>
        <taxon>Fungi</taxon>
        <taxon>Dikarya</taxon>
        <taxon>Basidiomycota</taxon>
        <taxon>Agaricomycotina</taxon>
        <taxon>Agaricomycetes</taxon>
        <taxon>Polyporales</taxon>
        <taxon>Polyporaceae</taxon>
        <taxon>Trametes</taxon>
    </lineage>
</organism>
<gene>
    <name evidence="2" type="ORF">PYCCODRAFT_1358774</name>
</gene>
<keyword evidence="3" id="KW-1185">Reference proteome</keyword>
<dbReference type="Proteomes" id="UP000193067">
    <property type="component" value="Unassembled WGS sequence"/>
</dbReference>